<comment type="caution">
    <text evidence="7">The sequence shown here is derived from an EMBL/GenBank/DDBJ whole genome shotgun (WGS) entry which is preliminary data.</text>
</comment>
<dbReference type="STRING" id="5539.A0A3E2H7P1"/>
<keyword evidence="2" id="KW-0805">Transcription regulation</keyword>
<keyword evidence="3" id="KW-0804">Transcription</keyword>
<keyword evidence="4" id="KW-0539">Nucleus</keyword>
<dbReference type="GO" id="GO:0006351">
    <property type="term" value="P:DNA-templated transcription"/>
    <property type="evidence" value="ECO:0007669"/>
    <property type="project" value="InterPro"/>
</dbReference>
<evidence type="ECO:0000313" key="8">
    <source>
        <dbReference type="Proteomes" id="UP000258309"/>
    </source>
</evidence>
<dbReference type="InterPro" id="IPR036864">
    <property type="entry name" value="Zn2-C6_fun-type_DNA-bd_sf"/>
</dbReference>
<protein>
    <recommendedName>
        <fullName evidence="6">Zn(2)-C6 fungal-type domain-containing protein</fullName>
    </recommendedName>
</protein>
<dbReference type="CDD" id="cd12148">
    <property type="entry name" value="fungal_TF_MHR"/>
    <property type="match status" value="1"/>
</dbReference>
<dbReference type="SMART" id="SM00066">
    <property type="entry name" value="GAL4"/>
    <property type="match status" value="1"/>
</dbReference>
<name>A0A3E2H7P1_SCYLI</name>
<evidence type="ECO:0000313" key="7">
    <source>
        <dbReference type="EMBL" id="RFU29415.1"/>
    </source>
</evidence>
<dbReference type="GO" id="GO:0008270">
    <property type="term" value="F:zinc ion binding"/>
    <property type="evidence" value="ECO:0007669"/>
    <property type="project" value="InterPro"/>
</dbReference>
<dbReference type="Pfam" id="PF00172">
    <property type="entry name" value="Zn_clus"/>
    <property type="match status" value="1"/>
</dbReference>
<dbReference type="GO" id="GO:0000981">
    <property type="term" value="F:DNA-binding transcription factor activity, RNA polymerase II-specific"/>
    <property type="evidence" value="ECO:0007669"/>
    <property type="project" value="InterPro"/>
</dbReference>
<reference evidence="7 8" key="1">
    <citation type="submission" date="2018-05" db="EMBL/GenBank/DDBJ databases">
        <title>Draft genome sequence of Scytalidium lignicola DSM 105466, a ubiquitous saprotrophic fungus.</title>
        <authorList>
            <person name="Buettner E."/>
            <person name="Gebauer A.M."/>
            <person name="Hofrichter M."/>
            <person name="Liers C."/>
            <person name="Kellner H."/>
        </authorList>
    </citation>
    <scope>NUCLEOTIDE SEQUENCE [LARGE SCALE GENOMIC DNA]</scope>
    <source>
        <strain evidence="7 8">DSM 105466</strain>
    </source>
</reference>
<dbReference type="PANTHER" id="PTHR47424:SF6">
    <property type="entry name" value="PROLINE UTILIZATION TRANS-ACTIVATOR"/>
    <property type="match status" value="1"/>
</dbReference>
<dbReference type="EMBL" id="NCSJ02000129">
    <property type="protein sequence ID" value="RFU29415.1"/>
    <property type="molecule type" value="Genomic_DNA"/>
</dbReference>
<evidence type="ECO:0000256" key="1">
    <source>
        <dbReference type="ARBA" id="ARBA00022723"/>
    </source>
</evidence>
<evidence type="ECO:0000256" key="3">
    <source>
        <dbReference type="ARBA" id="ARBA00023163"/>
    </source>
</evidence>
<dbReference type="Pfam" id="PF04082">
    <property type="entry name" value="Fungal_trans"/>
    <property type="match status" value="1"/>
</dbReference>
<feature type="non-terminal residue" evidence="7">
    <location>
        <position position="831"/>
    </location>
</feature>
<dbReference type="OMA" id="EVRKWVF"/>
<feature type="region of interest" description="Disordered" evidence="5">
    <location>
        <begin position="708"/>
        <end position="732"/>
    </location>
</feature>
<dbReference type="SUPFAM" id="SSF57701">
    <property type="entry name" value="Zn2/Cys6 DNA-binding domain"/>
    <property type="match status" value="1"/>
</dbReference>
<dbReference type="PANTHER" id="PTHR47424">
    <property type="entry name" value="REGULATORY PROTEIN GAL4"/>
    <property type="match status" value="1"/>
</dbReference>
<feature type="non-terminal residue" evidence="7">
    <location>
        <position position="1"/>
    </location>
</feature>
<keyword evidence="1" id="KW-0479">Metal-binding</keyword>
<dbReference type="SMART" id="SM00906">
    <property type="entry name" value="Fungal_trans"/>
    <property type="match status" value="1"/>
</dbReference>
<keyword evidence="8" id="KW-1185">Reference proteome</keyword>
<gene>
    <name evidence="7" type="ORF">B7463_g6925</name>
</gene>
<feature type="domain" description="Zn(2)-C6 fungal-type" evidence="6">
    <location>
        <begin position="24"/>
        <end position="57"/>
    </location>
</feature>
<dbReference type="OrthoDB" id="3364175at2759"/>
<dbReference type="InterPro" id="IPR007219">
    <property type="entry name" value="XnlR_reg_dom"/>
</dbReference>
<dbReference type="PROSITE" id="PS00463">
    <property type="entry name" value="ZN2_CY6_FUNGAL_1"/>
    <property type="match status" value="1"/>
</dbReference>
<proteinExistence type="predicted"/>
<evidence type="ECO:0000259" key="6">
    <source>
        <dbReference type="PROSITE" id="PS50048"/>
    </source>
</evidence>
<dbReference type="PROSITE" id="PS50048">
    <property type="entry name" value="ZN2_CY6_FUNGAL_2"/>
    <property type="match status" value="1"/>
</dbReference>
<feature type="region of interest" description="Disordered" evidence="5">
    <location>
        <begin position="111"/>
        <end position="161"/>
    </location>
</feature>
<organism evidence="7 8">
    <name type="scientific">Scytalidium lignicola</name>
    <name type="common">Hyphomycete</name>
    <dbReference type="NCBI Taxonomy" id="5539"/>
    <lineage>
        <taxon>Eukaryota</taxon>
        <taxon>Fungi</taxon>
        <taxon>Dikarya</taxon>
        <taxon>Ascomycota</taxon>
        <taxon>Pezizomycotina</taxon>
        <taxon>Leotiomycetes</taxon>
        <taxon>Leotiomycetes incertae sedis</taxon>
        <taxon>Scytalidium</taxon>
    </lineage>
</organism>
<dbReference type="CDD" id="cd00067">
    <property type="entry name" value="GAL4"/>
    <property type="match status" value="1"/>
</dbReference>
<feature type="compositionally biased region" description="Polar residues" evidence="5">
    <location>
        <begin position="710"/>
        <end position="730"/>
    </location>
</feature>
<dbReference type="AlphaFoldDB" id="A0A3E2H7P1"/>
<evidence type="ECO:0000256" key="5">
    <source>
        <dbReference type="SAM" id="MobiDB-lite"/>
    </source>
</evidence>
<evidence type="ECO:0000256" key="2">
    <source>
        <dbReference type="ARBA" id="ARBA00023015"/>
    </source>
</evidence>
<feature type="compositionally biased region" description="Polar residues" evidence="5">
    <location>
        <begin position="150"/>
        <end position="160"/>
    </location>
</feature>
<dbReference type="Gene3D" id="4.10.240.10">
    <property type="entry name" value="Zn(2)-C6 fungal-type DNA-binding domain"/>
    <property type="match status" value="1"/>
</dbReference>
<feature type="region of interest" description="Disordered" evidence="5">
    <location>
        <begin position="811"/>
        <end position="831"/>
    </location>
</feature>
<evidence type="ECO:0000256" key="4">
    <source>
        <dbReference type="ARBA" id="ARBA00023242"/>
    </source>
</evidence>
<dbReference type="Proteomes" id="UP000258309">
    <property type="component" value="Unassembled WGS sequence"/>
</dbReference>
<accession>A0A3E2H7P1</accession>
<dbReference type="InterPro" id="IPR051127">
    <property type="entry name" value="Fungal_SecMet_Regulators"/>
</dbReference>
<dbReference type="GO" id="GO:0003677">
    <property type="term" value="F:DNA binding"/>
    <property type="evidence" value="ECO:0007669"/>
    <property type="project" value="InterPro"/>
</dbReference>
<feature type="compositionally biased region" description="Polar residues" evidence="5">
    <location>
        <begin position="111"/>
        <end position="125"/>
    </location>
</feature>
<feature type="region of interest" description="Disordered" evidence="5">
    <location>
        <begin position="231"/>
        <end position="265"/>
    </location>
</feature>
<sequence>MDLVDSRKKKRRIPPNLRRRALVSCDRCKQRRVRCIRPGEGDENEPCQSCIESGVKCESTLPRKQRIYGSVENLNLRYRMLDAIVKGLYPDRNTSNIETLIEIAEANNIPLPQTTGQSPNPNENVLSLRPAVPGDGPGEGSLGSLGSPSAMSTRNDTANPFESRPTKVVEEKLVPAPHGASHYIGPSSSFSFVVMVRNMVAEHNAASRAPEPNDERVSLRADFVGLRASKALEPHANNAGEDQAGNQKRQDRHHPLNAPGDLPLSKTKDSIGTFLPAREVADALVDAYFDRVHPNYMIFHRGAFQVRYESIWVEEKRPIQDFEPGLICSVFMMFVFGAQALEHHDEQKSAQVQRRYLDLVQARLYQLLHTTSLLNVQAILLLQLHEHNATERNTSWMLVGCASRMAVALGMHREGATGGFDPIEREIRRRVWWTLYIFEQNLCTILGRPSAIDDSEVTITLPNENMLDGGDCVPPGYIDYAVRLAKLTSEIKRKAYYAAPNNNIRGGEEVPDPSIANHLLQKLESWYDSLPPYLRLECLSPVPKQRRAVLLLHIQYHHAQSLTTRPFILQKARTLIAHQSDNNRKDRPPDLDANELDLSHACGTSAQNVAVLLQQLAAGGMFEGVAWLDAYYLYHCILVLSLDFLARPTSQKDTPEDAARKEAVRDVVDAVRSLKLCSTFTILTQVALQFAKIVCIFDEAVPEHDRAIESSGSHRSMLHNPQATSATGPRQHNDVEGIINQWFQNDSIVDHLPWDFFGDDGYGALSSFYQPEIPMSGTMNGYPPPTTENDSGTIPMVPPNNMYPGWSPVEEPYAQSTGGSIEFSPASDMKG</sequence>
<dbReference type="InterPro" id="IPR001138">
    <property type="entry name" value="Zn2Cys6_DnaBD"/>
</dbReference>